<evidence type="ECO:0000259" key="2">
    <source>
        <dbReference type="Pfam" id="PF00561"/>
    </source>
</evidence>
<proteinExistence type="predicted"/>
<dbReference type="PANTHER" id="PTHR43798:SF31">
    <property type="entry name" value="AB HYDROLASE SUPERFAMILY PROTEIN YCLE"/>
    <property type="match status" value="1"/>
</dbReference>
<evidence type="ECO:0000256" key="1">
    <source>
        <dbReference type="ARBA" id="ARBA00022801"/>
    </source>
</evidence>
<sequence length="294" mass="31361">MSFHRHQGLIPPVNPLLDTLEASSRRSETPCGAGRVVWHEWGEGKPLVLLHGGAGSWRHWARNIPFLSRSRRVLAPDTPGLGESDLPPADTDLWGLAGILADGIAAQTGPGASFDLVGFSFGAVISSHIAARAPRGLERVVLTGPGALGLPREATPLTSVRSRVGPDRVAAHRANLASLMLADPATIDELAVEIQAWNSDRARYRSRNIVSDAAVRDVLPSIRVPVHAIFGERDAVAYPHVNERVDLIRSLCPGADVRVIPKAGHWVSYEAADIFNATLADMLGLEAGAPLKVG</sequence>
<dbReference type="InterPro" id="IPR000073">
    <property type="entry name" value="AB_hydrolase_1"/>
</dbReference>
<protein>
    <submittedName>
        <fullName evidence="3">Alpha/beta fold hydrolase</fullName>
    </submittedName>
</protein>
<dbReference type="EMBL" id="VUKA01000005">
    <property type="protein sequence ID" value="KAA2212888.1"/>
    <property type="molecule type" value="Genomic_DNA"/>
</dbReference>
<dbReference type="InterPro" id="IPR050266">
    <property type="entry name" value="AB_hydrolase_sf"/>
</dbReference>
<dbReference type="GO" id="GO:0016787">
    <property type="term" value="F:hydrolase activity"/>
    <property type="evidence" value="ECO:0007669"/>
    <property type="project" value="UniProtKB-KW"/>
</dbReference>
<name>A0A5B2TG64_9PROT</name>
<evidence type="ECO:0000313" key="4">
    <source>
        <dbReference type="Proteomes" id="UP000322110"/>
    </source>
</evidence>
<dbReference type="Gene3D" id="3.40.50.1820">
    <property type="entry name" value="alpha/beta hydrolase"/>
    <property type="match status" value="1"/>
</dbReference>
<accession>A0A5B2TG64</accession>
<dbReference type="SUPFAM" id="SSF53474">
    <property type="entry name" value="alpha/beta-Hydrolases"/>
    <property type="match status" value="1"/>
</dbReference>
<organism evidence="3 4">
    <name type="scientific">Teichococcus oryzae</name>
    <dbReference type="NCBI Taxonomy" id="1608942"/>
    <lineage>
        <taxon>Bacteria</taxon>
        <taxon>Pseudomonadati</taxon>
        <taxon>Pseudomonadota</taxon>
        <taxon>Alphaproteobacteria</taxon>
        <taxon>Acetobacterales</taxon>
        <taxon>Roseomonadaceae</taxon>
        <taxon>Roseomonas</taxon>
    </lineage>
</organism>
<gene>
    <name evidence="3" type="ORF">F0Q34_12220</name>
</gene>
<reference evidence="3 4" key="1">
    <citation type="journal article" date="2015" name="Int. J. Syst. Evol. Microbiol.">
        <title>Roseomonas oryzae sp. nov., isolated from paddy rhizosphere soil.</title>
        <authorList>
            <person name="Ramaprasad E.V."/>
            <person name="Sasikala Ch."/>
            <person name="Ramana Ch.V."/>
        </authorList>
    </citation>
    <scope>NUCLEOTIDE SEQUENCE [LARGE SCALE GENOMIC DNA]</scope>
    <source>
        <strain evidence="3 4">KCTC 42542</strain>
    </source>
</reference>
<keyword evidence="4" id="KW-1185">Reference proteome</keyword>
<dbReference type="Proteomes" id="UP000322110">
    <property type="component" value="Unassembled WGS sequence"/>
</dbReference>
<keyword evidence="1 3" id="KW-0378">Hydrolase</keyword>
<comment type="caution">
    <text evidence="3">The sequence shown here is derived from an EMBL/GenBank/DDBJ whole genome shotgun (WGS) entry which is preliminary data.</text>
</comment>
<dbReference type="Pfam" id="PF00561">
    <property type="entry name" value="Abhydrolase_1"/>
    <property type="match status" value="1"/>
</dbReference>
<dbReference type="GO" id="GO:0016020">
    <property type="term" value="C:membrane"/>
    <property type="evidence" value="ECO:0007669"/>
    <property type="project" value="TreeGrafter"/>
</dbReference>
<evidence type="ECO:0000313" key="3">
    <source>
        <dbReference type="EMBL" id="KAA2212888.1"/>
    </source>
</evidence>
<feature type="domain" description="AB hydrolase-1" evidence="2">
    <location>
        <begin position="45"/>
        <end position="271"/>
    </location>
</feature>
<dbReference type="PRINTS" id="PR00111">
    <property type="entry name" value="ABHYDROLASE"/>
</dbReference>
<dbReference type="InterPro" id="IPR029058">
    <property type="entry name" value="AB_hydrolase_fold"/>
</dbReference>
<dbReference type="AlphaFoldDB" id="A0A5B2TG64"/>
<dbReference type="PANTHER" id="PTHR43798">
    <property type="entry name" value="MONOACYLGLYCEROL LIPASE"/>
    <property type="match status" value="1"/>
</dbReference>